<feature type="coiled-coil region" evidence="1">
    <location>
        <begin position="68"/>
        <end position="95"/>
    </location>
</feature>
<evidence type="ECO:0000256" key="1">
    <source>
        <dbReference type="SAM" id="Coils"/>
    </source>
</evidence>
<name>A0A9P9YXU6_9MUSC</name>
<comment type="caution">
    <text evidence="2">The sequence shown here is derived from an EMBL/GenBank/DDBJ whole genome shotgun (WGS) entry which is preliminary data.</text>
</comment>
<organism evidence="2 3">
    <name type="scientific">Drosophila gunungcola</name>
    <name type="common">fruit fly</name>
    <dbReference type="NCBI Taxonomy" id="103775"/>
    <lineage>
        <taxon>Eukaryota</taxon>
        <taxon>Metazoa</taxon>
        <taxon>Ecdysozoa</taxon>
        <taxon>Arthropoda</taxon>
        <taxon>Hexapoda</taxon>
        <taxon>Insecta</taxon>
        <taxon>Pterygota</taxon>
        <taxon>Neoptera</taxon>
        <taxon>Endopterygota</taxon>
        <taxon>Diptera</taxon>
        <taxon>Brachycera</taxon>
        <taxon>Muscomorpha</taxon>
        <taxon>Ephydroidea</taxon>
        <taxon>Drosophilidae</taxon>
        <taxon>Drosophila</taxon>
        <taxon>Sophophora</taxon>
    </lineage>
</organism>
<evidence type="ECO:0000313" key="2">
    <source>
        <dbReference type="EMBL" id="KAI8044684.1"/>
    </source>
</evidence>
<dbReference type="AlphaFoldDB" id="A0A9P9YXU6"/>
<gene>
    <name evidence="2" type="ORF">M5D96_000855</name>
</gene>
<proteinExistence type="predicted"/>
<protein>
    <submittedName>
        <fullName evidence="2">Uncharacterized protein</fullName>
    </submittedName>
</protein>
<keyword evidence="1" id="KW-0175">Coiled coil</keyword>
<dbReference type="Proteomes" id="UP001059596">
    <property type="component" value="Chromosome 3R"/>
</dbReference>
<keyword evidence="3" id="KW-1185">Reference proteome</keyword>
<sequence>MCEPNYSDPSSFIHLDMLADILMRYALEFESDFNTKLAFIKEQEQKCMDNSKNVLSVGQILGSVNCCMLKLEMELNENEINLIEVEKAITRLEQSCPTADKKACRKCPLARATYNDLLSLLMSANQMSTQCNHIREEVEMFNKQAAEQLAPANVV</sequence>
<dbReference type="EMBL" id="JAMKOV010000001">
    <property type="protein sequence ID" value="KAI8044684.1"/>
    <property type="molecule type" value="Genomic_DNA"/>
</dbReference>
<accession>A0A9P9YXU6</accession>
<reference evidence="2" key="1">
    <citation type="journal article" date="2023" name="Genome Biol. Evol.">
        <title>Long-read-based Genome Assembly of Drosophila gunungcola Reveals Fewer Chemosensory Genes in Flower-breeding Species.</title>
        <authorList>
            <person name="Negi A."/>
            <person name="Liao B.Y."/>
            <person name="Yeh S.D."/>
        </authorList>
    </citation>
    <scope>NUCLEOTIDE SEQUENCE</scope>
    <source>
        <strain evidence="2">Sukarami</strain>
    </source>
</reference>
<evidence type="ECO:0000313" key="3">
    <source>
        <dbReference type="Proteomes" id="UP001059596"/>
    </source>
</evidence>